<proteinExistence type="predicted"/>
<evidence type="ECO:0008006" key="3">
    <source>
        <dbReference type="Google" id="ProtNLM"/>
    </source>
</evidence>
<organism evidence="2">
    <name type="scientific">hydrocarbon metagenome</name>
    <dbReference type="NCBI Taxonomy" id="938273"/>
    <lineage>
        <taxon>unclassified sequences</taxon>
        <taxon>metagenomes</taxon>
        <taxon>ecological metagenomes</taxon>
    </lineage>
</organism>
<protein>
    <recommendedName>
        <fullName evidence="3">Phage holin family protein</fullName>
    </recommendedName>
</protein>
<dbReference type="EMBL" id="LNQE01001619">
    <property type="protein sequence ID" value="KUG14790.1"/>
    <property type="molecule type" value="Genomic_DNA"/>
</dbReference>
<dbReference type="AlphaFoldDB" id="A0A0W8F1I9"/>
<keyword evidence="1" id="KW-0472">Membrane</keyword>
<feature type="transmembrane region" description="Helical" evidence="1">
    <location>
        <begin position="81"/>
        <end position="104"/>
    </location>
</feature>
<keyword evidence="1" id="KW-1133">Transmembrane helix</keyword>
<name>A0A0W8F1I9_9ZZZZ</name>
<gene>
    <name evidence="2" type="ORF">ASZ90_015553</name>
</gene>
<comment type="caution">
    <text evidence="2">The sequence shown here is derived from an EMBL/GenBank/DDBJ whole genome shotgun (WGS) entry which is preliminary data.</text>
</comment>
<accession>A0A0W8F1I9</accession>
<evidence type="ECO:0000256" key="1">
    <source>
        <dbReference type="SAM" id="Phobius"/>
    </source>
</evidence>
<feature type="transmembrane region" description="Helical" evidence="1">
    <location>
        <begin position="50"/>
        <end position="75"/>
    </location>
</feature>
<keyword evidence="1" id="KW-0812">Transmembrane</keyword>
<sequence length="124" mass="13666">MDTAADIEEETIASEFARTIKYIDLYLQQKTDLFLQHYVFEPADFLLRRIMYLSIIVTLLAAGIITLVVGVILLIALFVPLFAALLITGAIMSGTGAIIAYVLLSHKIVLKTPIATEMIHNGKS</sequence>
<evidence type="ECO:0000313" key="2">
    <source>
        <dbReference type="EMBL" id="KUG14790.1"/>
    </source>
</evidence>
<reference evidence="2" key="1">
    <citation type="journal article" date="2015" name="Proc. Natl. Acad. Sci. U.S.A.">
        <title>Networks of energetic and metabolic interactions define dynamics in microbial communities.</title>
        <authorList>
            <person name="Embree M."/>
            <person name="Liu J.K."/>
            <person name="Al-Bassam M.M."/>
            <person name="Zengler K."/>
        </authorList>
    </citation>
    <scope>NUCLEOTIDE SEQUENCE</scope>
</reference>